<feature type="domain" description="HD-GYP" evidence="2">
    <location>
        <begin position="222"/>
        <end position="428"/>
    </location>
</feature>
<dbReference type="Gene3D" id="1.10.3210.10">
    <property type="entry name" value="Hypothetical protein af1432"/>
    <property type="match status" value="1"/>
</dbReference>
<dbReference type="EMBL" id="RAWE01000069">
    <property type="protein sequence ID" value="RKH01561.1"/>
    <property type="molecule type" value="Genomic_DNA"/>
</dbReference>
<name>A0A3A8KBI0_9BACT</name>
<comment type="caution">
    <text evidence="3">The sequence shown here is derived from an EMBL/GenBank/DDBJ whole genome shotgun (WGS) entry which is preliminary data.</text>
</comment>
<gene>
    <name evidence="3" type="ORF">D7X32_19800</name>
</gene>
<dbReference type="RefSeq" id="WP_120604126.1">
    <property type="nucleotide sequence ID" value="NZ_JABFJX010000135.1"/>
</dbReference>
<dbReference type="PROSITE" id="PS51832">
    <property type="entry name" value="HD_GYP"/>
    <property type="match status" value="1"/>
</dbReference>
<reference evidence="4" key="1">
    <citation type="submission" date="2018-09" db="EMBL/GenBank/DDBJ databases">
        <authorList>
            <person name="Livingstone P.G."/>
            <person name="Whitworth D.E."/>
        </authorList>
    </citation>
    <scope>NUCLEOTIDE SEQUENCE [LARGE SCALE GENOMIC DNA]</scope>
    <source>
        <strain evidence="4">CA043D</strain>
    </source>
</reference>
<evidence type="ECO:0000259" key="2">
    <source>
        <dbReference type="PROSITE" id="PS51832"/>
    </source>
</evidence>
<feature type="compositionally biased region" description="Polar residues" evidence="1">
    <location>
        <begin position="1"/>
        <end position="13"/>
    </location>
</feature>
<evidence type="ECO:0000256" key="1">
    <source>
        <dbReference type="SAM" id="MobiDB-lite"/>
    </source>
</evidence>
<dbReference type="CDD" id="cd00077">
    <property type="entry name" value="HDc"/>
    <property type="match status" value="1"/>
</dbReference>
<dbReference type="InterPro" id="IPR037522">
    <property type="entry name" value="HD_GYP_dom"/>
</dbReference>
<dbReference type="SMART" id="SM00471">
    <property type="entry name" value="HDc"/>
    <property type="match status" value="1"/>
</dbReference>
<protein>
    <recommendedName>
        <fullName evidence="2">HD-GYP domain-containing protein</fullName>
    </recommendedName>
</protein>
<dbReference type="PANTHER" id="PTHR43155:SF2">
    <property type="entry name" value="CYCLIC DI-GMP PHOSPHODIESTERASE PA4108"/>
    <property type="match status" value="1"/>
</dbReference>
<accession>A0A3A8KBI0</accession>
<feature type="region of interest" description="Disordered" evidence="1">
    <location>
        <begin position="1"/>
        <end position="20"/>
    </location>
</feature>
<dbReference type="Proteomes" id="UP000268313">
    <property type="component" value="Unassembled WGS sequence"/>
</dbReference>
<dbReference type="PANTHER" id="PTHR43155">
    <property type="entry name" value="CYCLIC DI-GMP PHOSPHODIESTERASE PA4108-RELATED"/>
    <property type="match status" value="1"/>
</dbReference>
<dbReference type="Pfam" id="PF13487">
    <property type="entry name" value="HD_5"/>
    <property type="match status" value="1"/>
</dbReference>
<proteinExistence type="predicted"/>
<organism evidence="3 4">
    <name type="scientific">Corallococcus carmarthensis</name>
    <dbReference type="NCBI Taxonomy" id="2316728"/>
    <lineage>
        <taxon>Bacteria</taxon>
        <taxon>Pseudomonadati</taxon>
        <taxon>Myxococcota</taxon>
        <taxon>Myxococcia</taxon>
        <taxon>Myxococcales</taxon>
        <taxon>Cystobacterineae</taxon>
        <taxon>Myxococcaceae</taxon>
        <taxon>Corallococcus</taxon>
    </lineage>
</organism>
<evidence type="ECO:0000313" key="3">
    <source>
        <dbReference type="EMBL" id="RKH01561.1"/>
    </source>
</evidence>
<keyword evidence="4" id="KW-1185">Reference proteome</keyword>
<dbReference type="AlphaFoldDB" id="A0A3A8KBI0"/>
<evidence type="ECO:0000313" key="4">
    <source>
        <dbReference type="Proteomes" id="UP000268313"/>
    </source>
</evidence>
<sequence length="436" mass="49720">MADNLKINQTQEENLGEYGREHNEKLQNLSRSMLAGLYMLVRSVKMYDPENAVFEKPLHQLQDIINQIIGKEGRLELTGVKDSFYLNGMLVKVDLNSIENQRYLLSEMRAKDVGGITLTKPVTTQELKNFVWIFSKEQSSTAEEDGLQGRKLLNMRVAKFSKLKEKMNKDMDTPGDQKVDRKKYAMTVYARAVFFLQKYLESVRAGKPIGSSRALRLVQDFVDISYDQRTHFLGMTTQKREEDYLVYHQVNVALMCIVFGAELGLTKPQLRDLGYIALFHDAGMTTLPEELSTKRGALTADEKTAVARAPLISVRNILMEKGFSRSTLLRVVTTFEHKTDYGTAVRDARGNIQMIIPKTNLGVYAKIIAICDAYDALTSRRPYRDAYGPEVALMLMWTEMRQKFDPELLAVFMRVMAIQPIKVLSRRQQQISVSGL</sequence>
<dbReference type="InterPro" id="IPR003607">
    <property type="entry name" value="HD/PDEase_dom"/>
</dbReference>
<dbReference type="OrthoDB" id="9802066at2"/>
<dbReference type="SUPFAM" id="SSF109604">
    <property type="entry name" value="HD-domain/PDEase-like"/>
    <property type="match status" value="1"/>
</dbReference>